<protein>
    <submittedName>
        <fullName evidence="3">Phospholipase D-like domain-containing protein</fullName>
    </submittedName>
</protein>
<dbReference type="SMART" id="SM00155">
    <property type="entry name" value="PLDc"/>
    <property type="match status" value="1"/>
</dbReference>
<sequence>MTGRSGSGTPAPGSPCTPSPPTPTGCGRWPSPRPGVRKIHHKLMAVDDQLIIVGSFNYTGPSTTLNDENIVLIGDLEETDPAAHADQQQLAGFTRTEIDRIITDLAQPVWPAVDLRGGGGERSPKR</sequence>
<organism evidence="3 4">
    <name type="scientific">Pseudonocardia charpentierae</name>
    <dbReference type="NCBI Taxonomy" id="3075545"/>
    <lineage>
        <taxon>Bacteria</taxon>
        <taxon>Bacillati</taxon>
        <taxon>Actinomycetota</taxon>
        <taxon>Actinomycetes</taxon>
        <taxon>Pseudonocardiales</taxon>
        <taxon>Pseudonocardiaceae</taxon>
        <taxon>Pseudonocardia</taxon>
    </lineage>
</organism>
<dbReference type="EMBL" id="JAVREJ010000053">
    <property type="protein sequence ID" value="MDT0353919.1"/>
    <property type="molecule type" value="Genomic_DNA"/>
</dbReference>
<dbReference type="Gene3D" id="3.30.870.10">
    <property type="entry name" value="Endonuclease Chain A"/>
    <property type="match status" value="1"/>
</dbReference>
<dbReference type="InterPro" id="IPR001736">
    <property type="entry name" value="PLipase_D/transphosphatidylase"/>
</dbReference>
<keyword evidence="4" id="KW-1185">Reference proteome</keyword>
<evidence type="ECO:0000313" key="4">
    <source>
        <dbReference type="Proteomes" id="UP001183202"/>
    </source>
</evidence>
<evidence type="ECO:0000313" key="3">
    <source>
        <dbReference type="EMBL" id="MDT0353919.1"/>
    </source>
</evidence>
<evidence type="ECO:0000259" key="2">
    <source>
        <dbReference type="PROSITE" id="PS50035"/>
    </source>
</evidence>
<evidence type="ECO:0000256" key="1">
    <source>
        <dbReference type="SAM" id="MobiDB-lite"/>
    </source>
</evidence>
<comment type="caution">
    <text evidence="3">The sequence shown here is derived from an EMBL/GenBank/DDBJ whole genome shotgun (WGS) entry which is preliminary data.</text>
</comment>
<dbReference type="Proteomes" id="UP001183202">
    <property type="component" value="Unassembled WGS sequence"/>
</dbReference>
<proteinExistence type="predicted"/>
<name>A0ABU2NMP6_9PSEU</name>
<dbReference type="InterPro" id="IPR025202">
    <property type="entry name" value="PLD-like_dom"/>
</dbReference>
<dbReference type="SUPFAM" id="SSF56024">
    <property type="entry name" value="Phospholipase D/nuclease"/>
    <property type="match status" value="1"/>
</dbReference>
<dbReference type="PROSITE" id="PS50035">
    <property type="entry name" value="PLD"/>
    <property type="match status" value="1"/>
</dbReference>
<feature type="domain" description="PLD phosphodiesterase" evidence="2">
    <location>
        <begin position="35"/>
        <end position="62"/>
    </location>
</feature>
<reference evidence="4" key="1">
    <citation type="submission" date="2023-07" db="EMBL/GenBank/DDBJ databases">
        <title>30 novel species of actinomycetes from the DSMZ collection.</title>
        <authorList>
            <person name="Nouioui I."/>
        </authorList>
    </citation>
    <scope>NUCLEOTIDE SEQUENCE [LARGE SCALE GENOMIC DNA]</scope>
    <source>
        <strain evidence="4">DSM 45834</strain>
    </source>
</reference>
<dbReference type="RefSeq" id="WP_311560429.1">
    <property type="nucleotide sequence ID" value="NZ_JAVREJ010000053.1"/>
</dbReference>
<feature type="region of interest" description="Disordered" evidence="1">
    <location>
        <begin position="1"/>
        <end position="34"/>
    </location>
</feature>
<feature type="compositionally biased region" description="Low complexity" evidence="1">
    <location>
        <begin position="1"/>
        <end position="11"/>
    </location>
</feature>
<feature type="compositionally biased region" description="Pro residues" evidence="1">
    <location>
        <begin position="12"/>
        <end position="23"/>
    </location>
</feature>
<dbReference type="Pfam" id="PF13091">
    <property type="entry name" value="PLDc_2"/>
    <property type="match status" value="1"/>
</dbReference>
<gene>
    <name evidence="3" type="ORF">RM445_31000</name>
</gene>
<accession>A0ABU2NMP6</accession>